<dbReference type="Proteomes" id="UP000634136">
    <property type="component" value="Unassembled WGS sequence"/>
</dbReference>
<reference evidence="1" key="1">
    <citation type="submission" date="2020-09" db="EMBL/GenBank/DDBJ databases">
        <title>Genome-Enabled Discovery of Anthraquinone Biosynthesis in Senna tora.</title>
        <authorList>
            <person name="Kang S.-H."/>
            <person name="Pandey R.P."/>
            <person name="Lee C.-M."/>
            <person name="Sim J.-S."/>
            <person name="Jeong J.-T."/>
            <person name="Choi B.-S."/>
            <person name="Jung M."/>
            <person name="Ginzburg D."/>
            <person name="Zhao K."/>
            <person name="Won S.Y."/>
            <person name="Oh T.-J."/>
            <person name="Yu Y."/>
            <person name="Kim N.-H."/>
            <person name="Lee O.R."/>
            <person name="Lee T.-H."/>
            <person name="Bashyal P."/>
            <person name="Kim T.-S."/>
            <person name="Lee W.-H."/>
            <person name="Kawkins C."/>
            <person name="Kim C.-K."/>
            <person name="Kim J.S."/>
            <person name="Ahn B.O."/>
            <person name="Rhee S.Y."/>
            <person name="Sohng J.K."/>
        </authorList>
    </citation>
    <scope>NUCLEOTIDE SEQUENCE</scope>
    <source>
        <tissue evidence="1">Leaf</tissue>
    </source>
</reference>
<dbReference type="GO" id="GO:0004364">
    <property type="term" value="F:glutathione transferase activity"/>
    <property type="evidence" value="ECO:0007669"/>
    <property type="project" value="InterPro"/>
</dbReference>
<sequence>MICSVQTGKLQLDGRARARQGDPTRNLFQAMIAVFKTEGEAQEKAINDMYEKLTLLENGMKDYFPDGKPCVDDNNAGLLDIIFCTVFGPYKVHEEVVGMQFIDSDKFPVLFSWLMAVVELQVAKELSPPHEKVVQLLQFIRHSALKSASA</sequence>
<dbReference type="AlphaFoldDB" id="A0A835CGY2"/>
<proteinExistence type="predicted"/>
<name>A0A835CGY2_9FABA</name>
<keyword evidence="1" id="KW-0808">Transferase</keyword>
<dbReference type="SUPFAM" id="SSF47616">
    <property type="entry name" value="GST C-terminal domain-like"/>
    <property type="match status" value="1"/>
</dbReference>
<dbReference type="InterPro" id="IPR036282">
    <property type="entry name" value="Glutathione-S-Trfase_C_sf"/>
</dbReference>
<dbReference type="InterPro" id="IPR045074">
    <property type="entry name" value="GST_C_Tau"/>
</dbReference>
<dbReference type="Gene3D" id="1.20.1050.10">
    <property type="match status" value="1"/>
</dbReference>
<dbReference type="GO" id="GO:0006749">
    <property type="term" value="P:glutathione metabolic process"/>
    <property type="evidence" value="ECO:0007669"/>
    <property type="project" value="InterPro"/>
</dbReference>
<evidence type="ECO:0000313" key="2">
    <source>
        <dbReference type="Proteomes" id="UP000634136"/>
    </source>
</evidence>
<dbReference type="CDD" id="cd03185">
    <property type="entry name" value="GST_C_Tau"/>
    <property type="match status" value="1"/>
</dbReference>
<dbReference type="OrthoDB" id="4951845at2759"/>
<keyword evidence="2" id="KW-1185">Reference proteome</keyword>
<comment type="caution">
    <text evidence="1">The sequence shown here is derived from an EMBL/GenBank/DDBJ whole genome shotgun (WGS) entry which is preliminary data.</text>
</comment>
<protein>
    <submittedName>
        <fullName evidence="1">Glutathione S-transferase U9-like</fullName>
    </submittedName>
</protein>
<gene>
    <name evidence="1" type="ORF">G2W53_006939</name>
</gene>
<organism evidence="1 2">
    <name type="scientific">Senna tora</name>
    <dbReference type="NCBI Taxonomy" id="362788"/>
    <lineage>
        <taxon>Eukaryota</taxon>
        <taxon>Viridiplantae</taxon>
        <taxon>Streptophyta</taxon>
        <taxon>Embryophyta</taxon>
        <taxon>Tracheophyta</taxon>
        <taxon>Spermatophyta</taxon>
        <taxon>Magnoliopsida</taxon>
        <taxon>eudicotyledons</taxon>
        <taxon>Gunneridae</taxon>
        <taxon>Pentapetalae</taxon>
        <taxon>rosids</taxon>
        <taxon>fabids</taxon>
        <taxon>Fabales</taxon>
        <taxon>Fabaceae</taxon>
        <taxon>Caesalpinioideae</taxon>
        <taxon>Cassia clade</taxon>
        <taxon>Senna</taxon>
    </lineage>
</organism>
<evidence type="ECO:0000313" key="1">
    <source>
        <dbReference type="EMBL" id="KAF7838457.1"/>
    </source>
</evidence>
<accession>A0A835CGY2</accession>
<dbReference type="EMBL" id="JAAIUW010000003">
    <property type="protein sequence ID" value="KAF7838457.1"/>
    <property type="molecule type" value="Genomic_DNA"/>
</dbReference>